<dbReference type="AlphaFoldDB" id="A0A4C1TW74"/>
<proteinExistence type="predicted"/>
<dbReference type="Proteomes" id="UP000299102">
    <property type="component" value="Unassembled WGS sequence"/>
</dbReference>
<gene>
    <name evidence="1" type="ORF">EVAR_12952_1</name>
</gene>
<evidence type="ECO:0000313" key="1">
    <source>
        <dbReference type="EMBL" id="GBP18168.1"/>
    </source>
</evidence>
<comment type="caution">
    <text evidence="1">The sequence shown here is derived from an EMBL/GenBank/DDBJ whole genome shotgun (WGS) entry which is preliminary data.</text>
</comment>
<sequence>MTHKAAAGTGRPIAGALTHIRVAMPAARDACQPRRVTVRAGFTRPAARLVFRRVWEDVAYELEFRPRAN</sequence>
<dbReference type="EMBL" id="BGZK01000093">
    <property type="protein sequence ID" value="GBP18168.1"/>
    <property type="molecule type" value="Genomic_DNA"/>
</dbReference>
<reference evidence="1 2" key="1">
    <citation type="journal article" date="2019" name="Commun. Biol.">
        <title>The bagworm genome reveals a unique fibroin gene that provides high tensile strength.</title>
        <authorList>
            <person name="Kono N."/>
            <person name="Nakamura H."/>
            <person name="Ohtoshi R."/>
            <person name="Tomita M."/>
            <person name="Numata K."/>
            <person name="Arakawa K."/>
        </authorList>
    </citation>
    <scope>NUCLEOTIDE SEQUENCE [LARGE SCALE GENOMIC DNA]</scope>
</reference>
<accession>A0A4C1TW74</accession>
<name>A0A4C1TW74_EUMVA</name>
<organism evidence="1 2">
    <name type="scientific">Eumeta variegata</name>
    <name type="common">Bagworm moth</name>
    <name type="synonym">Eumeta japonica</name>
    <dbReference type="NCBI Taxonomy" id="151549"/>
    <lineage>
        <taxon>Eukaryota</taxon>
        <taxon>Metazoa</taxon>
        <taxon>Ecdysozoa</taxon>
        <taxon>Arthropoda</taxon>
        <taxon>Hexapoda</taxon>
        <taxon>Insecta</taxon>
        <taxon>Pterygota</taxon>
        <taxon>Neoptera</taxon>
        <taxon>Endopterygota</taxon>
        <taxon>Lepidoptera</taxon>
        <taxon>Glossata</taxon>
        <taxon>Ditrysia</taxon>
        <taxon>Tineoidea</taxon>
        <taxon>Psychidae</taxon>
        <taxon>Oiketicinae</taxon>
        <taxon>Eumeta</taxon>
    </lineage>
</organism>
<protein>
    <submittedName>
        <fullName evidence="1">Uncharacterized protein</fullName>
    </submittedName>
</protein>
<evidence type="ECO:0000313" key="2">
    <source>
        <dbReference type="Proteomes" id="UP000299102"/>
    </source>
</evidence>
<keyword evidence="2" id="KW-1185">Reference proteome</keyword>